<dbReference type="InterPro" id="IPR043504">
    <property type="entry name" value="Peptidase_S1_PA_chymotrypsin"/>
</dbReference>
<dbReference type="PRINTS" id="PR00834">
    <property type="entry name" value="PROTEASES2C"/>
</dbReference>
<evidence type="ECO:0000313" key="2">
    <source>
        <dbReference type="EMBL" id="ALN58397.1"/>
    </source>
</evidence>
<dbReference type="PATRIC" id="fig|69.6.peg.3010"/>
<dbReference type="Pfam" id="PF13365">
    <property type="entry name" value="Trypsin_2"/>
    <property type="match status" value="1"/>
</dbReference>
<feature type="signal peptide" evidence="1">
    <location>
        <begin position="1"/>
        <end position="21"/>
    </location>
</feature>
<proteinExistence type="predicted"/>
<name>A0A0S2DJ12_LYSEN</name>
<dbReference type="PANTHER" id="PTHR43019:SF23">
    <property type="entry name" value="PROTEASE DO-LIKE 5, CHLOROPLASTIC"/>
    <property type="match status" value="1"/>
</dbReference>
<feature type="chain" id="PRO_5006595673" evidence="1">
    <location>
        <begin position="22"/>
        <end position="396"/>
    </location>
</feature>
<dbReference type="GO" id="GO:0006508">
    <property type="term" value="P:proteolysis"/>
    <property type="evidence" value="ECO:0007669"/>
    <property type="project" value="InterPro"/>
</dbReference>
<protein>
    <submittedName>
        <fullName evidence="2">Trypsin</fullName>
    </submittedName>
</protein>
<evidence type="ECO:0000313" key="3">
    <source>
        <dbReference type="Proteomes" id="UP000061569"/>
    </source>
</evidence>
<organism evidence="2 3">
    <name type="scientific">Lysobacter enzymogenes</name>
    <dbReference type="NCBI Taxonomy" id="69"/>
    <lineage>
        <taxon>Bacteria</taxon>
        <taxon>Pseudomonadati</taxon>
        <taxon>Pseudomonadota</taxon>
        <taxon>Gammaproteobacteria</taxon>
        <taxon>Lysobacterales</taxon>
        <taxon>Lysobacteraceae</taxon>
        <taxon>Lysobacter</taxon>
    </lineage>
</organism>
<dbReference type="KEGG" id="lez:GLE_3050"/>
<dbReference type="PANTHER" id="PTHR43019">
    <property type="entry name" value="SERINE ENDOPROTEASE DEGS"/>
    <property type="match status" value="1"/>
</dbReference>
<sequence>MRLSVSPLLLALAALALPALAAPPRNNAPVVASAAELAVYVPPSMLTSNTYLPRINMWVEPGKALGDALDEVGRRYFPALHVVPAGKDERYGLLLDLAPKWSTEGGKLTLTVAYDVYGADGKKLNSGAAEQSTALKYGNFGASAQVVTRQAVQQVMAQVQGALQPDPVKFPATGATAKIDLTALVDRSKPLRTGTAFFVNKDGQLLTAAHVARNCVAMEAHQDGATFPVKARAASDLLDVAVLDSGKPRAAALALRQGQAIELGESITSVGYPLKGVLGDSPNVTRGNVSASRGPRGSMGMFQFSAPIQPGNSGGPIVSDNGELLGVAVSTLNAESMAKLGLIPQNVNFALDGRYVAMFLQREKVPFETLRAQGAGSMQTANQAALSNTVQLNCYQ</sequence>
<dbReference type="STRING" id="69.GLE_3050"/>
<reference evidence="2 3" key="1">
    <citation type="submission" date="2015-11" db="EMBL/GenBank/DDBJ databases">
        <title>Genome sequences of Lysobacter enzymogenes strain C3 and Lysobacter antibioticus ATCC 29479.</title>
        <authorList>
            <person name="Kobayashi D.Y."/>
        </authorList>
    </citation>
    <scope>NUCLEOTIDE SEQUENCE [LARGE SCALE GENOMIC DNA]</scope>
    <source>
        <strain evidence="2 3">C3</strain>
    </source>
</reference>
<dbReference type="GO" id="GO:0004252">
    <property type="term" value="F:serine-type endopeptidase activity"/>
    <property type="evidence" value="ECO:0007669"/>
    <property type="project" value="InterPro"/>
</dbReference>
<dbReference type="OrthoDB" id="1522627at2"/>
<dbReference type="InterPro" id="IPR009003">
    <property type="entry name" value="Peptidase_S1_PA"/>
</dbReference>
<dbReference type="Gene3D" id="2.40.10.10">
    <property type="entry name" value="Trypsin-like serine proteases"/>
    <property type="match status" value="2"/>
</dbReference>
<dbReference type="Proteomes" id="UP000061569">
    <property type="component" value="Chromosome"/>
</dbReference>
<evidence type="ECO:0000256" key="1">
    <source>
        <dbReference type="SAM" id="SignalP"/>
    </source>
</evidence>
<dbReference type="EMBL" id="CP013140">
    <property type="protein sequence ID" value="ALN58397.1"/>
    <property type="molecule type" value="Genomic_DNA"/>
</dbReference>
<dbReference type="SUPFAM" id="SSF50494">
    <property type="entry name" value="Trypsin-like serine proteases"/>
    <property type="match status" value="1"/>
</dbReference>
<dbReference type="RefSeq" id="WP_057948006.1">
    <property type="nucleotide sequence ID" value="NZ_CP067396.1"/>
</dbReference>
<gene>
    <name evidence="2" type="ORF">GLE_3050</name>
</gene>
<accession>A0A0S2DJ12</accession>
<keyword evidence="1" id="KW-0732">Signal</keyword>
<dbReference type="InterPro" id="IPR001940">
    <property type="entry name" value="Peptidase_S1C"/>
</dbReference>
<dbReference type="AlphaFoldDB" id="A0A0S2DJ12"/>